<gene>
    <name evidence="2" type="ORF">I4Q42_24460</name>
</gene>
<accession>A0ABS0T7H0</accession>
<feature type="transmembrane region" description="Helical" evidence="1">
    <location>
        <begin position="12"/>
        <end position="31"/>
    </location>
</feature>
<name>A0ABS0T7H0_9CAUL</name>
<dbReference type="RefSeq" id="WP_198578720.1">
    <property type="nucleotide sequence ID" value="NZ_JADWOX010000028.1"/>
</dbReference>
<reference evidence="2 3" key="1">
    <citation type="submission" date="2020-11" db="EMBL/GenBank/DDBJ databases">
        <title>genome sequence of strain KACC 18849.</title>
        <authorList>
            <person name="Gao J."/>
            <person name="Zhang X."/>
        </authorList>
    </citation>
    <scope>NUCLEOTIDE SEQUENCE [LARGE SCALE GENOMIC DNA]</scope>
    <source>
        <strain evidence="2 3">KACC 18849</strain>
    </source>
</reference>
<comment type="caution">
    <text evidence="2">The sequence shown here is derived from an EMBL/GenBank/DDBJ whole genome shotgun (WGS) entry which is preliminary data.</text>
</comment>
<protein>
    <submittedName>
        <fullName evidence="2">Uncharacterized protein</fullName>
    </submittedName>
</protein>
<dbReference type="Proteomes" id="UP000639859">
    <property type="component" value="Unassembled WGS sequence"/>
</dbReference>
<keyword evidence="3" id="KW-1185">Reference proteome</keyword>
<evidence type="ECO:0000313" key="2">
    <source>
        <dbReference type="EMBL" id="MBI1686833.1"/>
    </source>
</evidence>
<evidence type="ECO:0000256" key="1">
    <source>
        <dbReference type="SAM" id="Phobius"/>
    </source>
</evidence>
<sequence>MPWILDALGAHRLVRLLVVMALVVCAVVFVVRDVHVYVPASYGDPLCIGLIVAAAIGAIRNIVDAARSEHLKLWG</sequence>
<evidence type="ECO:0000313" key="3">
    <source>
        <dbReference type="Proteomes" id="UP000639859"/>
    </source>
</evidence>
<feature type="transmembrane region" description="Helical" evidence="1">
    <location>
        <begin position="43"/>
        <end position="63"/>
    </location>
</feature>
<dbReference type="EMBL" id="JADWOX010000028">
    <property type="protein sequence ID" value="MBI1686833.1"/>
    <property type="molecule type" value="Genomic_DNA"/>
</dbReference>
<organism evidence="2 3">
    <name type="scientific">Caulobacter hibisci</name>
    <dbReference type="NCBI Taxonomy" id="2035993"/>
    <lineage>
        <taxon>Bacteria</taxon>
        <taxon>Pseudomonadati</taxon>
        <taxon>Pseudomonadota</taxon>
        <taxon>Alphaproteobacteria</taxon>
        <taxon>Caulobacterales</taxon>
        <taxon>Caulobacteraceae</taxon>
        <taxon>Caulobacter</taxon>
    </lineage>
</organism>
<keyword evidence="1" id="KW-0472">Membrane</keyword>
<keyword evidence="1" id="KW-1133">Transmembrane helix</keyword>
<proteinExistence type="predicted"/>
<keyword evidence="1" id="KW-0812">Transmembrane</keyword>